<dbReference type="CDD" id="cd06223">
    <property type="entry name" value="PRTases_typeI"/>
    <property type="match status" value="1"/>
</dbReference>
<evidence type="ECO:0000313" key="4">
    <source>
        <dbReference type="Proteomes" id="UP000249046"/>
    </source>
</evidence>
<dbReference type="InterPro" id="IPR051910">
    <property type="entry name" value="ComF/GntX_DNA_util-trans"/>
</dbReference>
<reference evidence="3 4" key="1">
    <citation type="submission" date="2017-08" db="EMBL/GenBank/DDBJ databases">
        <title>Infants hospitalized years apart are colonized by the same room-sourced microbial strains.</title>
        <authorList>
            <person name="Brooks B."/>
            <person name="Olm M.R."/>
            <person name="Firek B.A."/>
            <person name="Baker R."/>
            <person name="Thomas B.C."/>
            <person name="Morowitz M.J."/>
            <person name="Banfield J.F."/>
        </authorList>
    </citation>
    <scope>NUCLEOTIDE SEQUENCE [LARGE SCALE GENOMIC DNA]</scope>
    <source>
        <strain evidence="3">S2_005_003_R2_42</strain>
    </source>
</reference>
<dbReference type="PANTHER" id="PTHR47505:SF1">
    <property type="entry name" value="DNA UTILIZATION PROTEIN YHGH"/>
    <property type="match status" value="1"/>
</dbReference>
<dbReference type="PANTHER" id="PTHR47505">
    <property type="entry name" value="DNA UTILIZATION PROTEIN YHGH"/>
    <property type="match status" value="1"/>
</dbReference>
<comment type="similarity">
    <text evidence="1">Belongs to the ComF/GntX family.</text>
</comment>
<evidence type="ECO:0000313" key="3">
    <source>
        <dbReference type="EMBL" id="PZQ17431.1"/>
    </source>
</evidence>
<protein>
    <submittedName>
        <fullName evidence="3">Amidophosphoribosyltransferase</fullName>
    </submittedName>
</protein>
<keyword evidence="3" id="KW-0328">Glycosyltransferase</keyword>
<dbReference type="EMBL" id="QFPO01000004">
    <property type="protein sequence ID" value="PZQ17431.1"/>
    <property type="molecule type" value="Genomic_DNA"/>
</dbReference>
<sequence>MKVDGFWRRLLQLALPPHCLLCGDAGADGRDLCGGCRDDMPANTACCARCALPLPAAATHCGGCVRRPPPFDAAWAAFRYAHPLDLLETRFKFGGDLAAGRVLAELMIARIEQDRPARPQALLCVPLHAGRLRRRGYNQALELARPLAHALGLPLAPDVLVRRRATTAQTGLDGPARRRNLRGALALRPGHALPAHVAVLDDVMTTGATLGECARVLRGAGVERIDVWALARAP</sequence>
<dbReference type="GO" id="GO:0016757">
    <property type="term" value="F:glycosyltransferase activity"/>
    <property type="evidence" value="ECO:0007669"/>
    <property type="project" value="UniProtKB-KW"/>
</dbReference>
<accession>A0A2W5KK66</accession>
<evidence type="ECO:0000259" key="2">
    <source>
        <dbReference type="Pfam" id="PF18912"/>
    </source>
</evidence>
<comment type="caution">
    <text evidence="3">The sequence shown here is derived from an EMBL/GenBank/DDBJ whole genome shotgun (WGS) entry which is preliminary data.</text>
</comment>
<feature type="domain" description="Double zinc ribbon" evidence="2">
    <location>
        <begin position="10"/>
        <end position="64"/>
    </location>
</feature>
<proteinExistence type="inferred from homology"/>
<keyword evidence="3" id="KW-0808">Transferase</keyword>
<dbReference type="SUPFAM" id="SSF53271">
    <property type="entry name" value="PRTase-like"/>
    <property type="match status" value="1"/>
</dbReference>
<organism evidence="3 4">
    <name type="scientific">Rhodanobacter denitrificans</name>
    <dbReference type="NCBI Taxonomy" id="666685"/>
    <lineage>
        <taxon>Bacteria</taxon>
        <taxon>Pseudomonadati</taxon>
        <taxon>Pseudomonadota</taxon>
        <taxon>Gammaproteobacteria</taxon>
        <taxon>Lysobacterales</taxon>
        <taxon>Rhodanobacteraceae</taxon>
        <taxon>Rhodanobacter</taxon>
    </lineage>
</organism>
<dbReference type="InterPro" id="IPR029057">
    <property type="entry name" value="PRTase-like"/>
</dbReference>
<dbReference type="Proteomes" id="UP000249046">
    <property type="component" value="Unassembled WGS sequence"/>
</dbReference>
<dbReference type="Pfam" id="PF18912">
    <property type="entry name" value="DZR_2"/>
    <property type="match status" value="1"/>
</dbReference>
<dbReference type="InterPro" id="IPR000836">
    <property type="entry name" value="PRTase_dom"/>
</dbReference>
<evidence type="ECO:0000256" key="1">
    <source>
        <dbReference type="ARBA" id="ARBA00008007"/>
    </source>
</evidence>
<dbReference type="AlphaFoldDB" id="A0A2W5KK66"/>
<gene>
    <name evidence="3" type="ORF">DI564_06405</name>
</gene>
<name>A0A2W5KK66_9GAMM</name>
<dbReference type="Gene3D" id="3.40.50.2020">
    <property type="match status" value="1"/>
</dbReference>
<dbReference type="InterPro" id="IPR044005">
    <property type="entry name" value="DZR_2"/>
</dbReference>